<evidence type="ECO:0000313" key="3">
    <source>
        <dbReference type="EMBL" id="KOO20891.1"/>
    </source>
</evidence>
<dbReference type="PANTHER" id="PTHR40131">
    <property type="entry name" value="C1Q DOMAIN-CONTAINING PROTEIN"/>
    <property type="match status" value="1"/>
</dbReference>
<accession>A0A0M0J2X2</accession>
<reference evidence="4" key="1">
    <citation type="journal article" date="2015" name="PLoS Genet.">
        <title>Genome Sequence and Transcriptome Analyses of Chrysochromulina tobin: Metabolic Tools for Enhanced Algal Fitness in the Prominent Order Prymnesiales (Haptophyceae).</title>
        <authorList>
            <person name="Hovde B.T."/>
            <person name="Deodato C.R."/>
            <person name="Hunsperger H.M."/>
            <person name="Ryken S.A."/>
            <person name="Yost W."/>
            <person name="Jha R.K."/>
            <person name="Patterson J."/>
            <person name="Monnat R.J. Jr."/>
            <person name="Barlow S.B."/>
            <person name="Starkenburg S.R."/>
            <person name="Cattolico R.A."/>
        </authorList>
    </citation>
    <scope>NUCLEOTIDE SEQUENCE</scope>
    <source>
        <strain evidence="4">CCMP291</strain>
    </source>
</reference>
<feature type="region of interest" description="Disordered" evidence="2">
    <location>
        <begin position="163"/>
        <end position="190"/>
    </location>
</feature>
<protein>
    <submittedName>
        <fullName evidence="3">Uncharacterized protein</fullName>
    </submittedName>
</protein>
<gene>
    <name evidence="3" type="ORF">Ctob_000915</name>
</gene>
<feature type="coiled-coil region" evidence="1">
    <location>
        <begin position="61"/>
        <end position="88"/>
    </location>
</feature>
<proteinExistence type="predicted"/>
<name>A0A0M0J2X2_9EUKA</name>
<feature type="compositionally biased region" description="Basic and acidic residues" evidence="2">
    <location>
        <begin position="163"/>
        <end position="182"/>
    </location>
</feature>
<evidence type="ECO:0000313" key="4">
    <source>
        <dbReference type="Proteomes" id="UP000037460"/>
    </source>
</evidence>
<feature type="coiled-coil region" evidence="1">
    <location>
        <begin position="239"/>
        <end position="357"/>
    </location>
</feature>
<comment type="caution">
    <text evidence="3">The sequence shown here is derived from an EMBL/GenBank/DDBJ whole genome shotgun (WGS) entry which is preliminary data.</text>
</comment>
<keyword evidence="4" id="KW-1185">Reference proteome</keyword>
<evidence type="ECO:0000256" key="2">
    <source>
        <dbReference type="SAM" id="MobiDB-lite"/>
    </source>
</evidence>
<dbReference type="Proteomes" id="UP000037460">
    <property type="component" value="Unassembled WGS sequence"/>
</dbReference>
<sequence>MANMANITLHDLAVGPPNSPGGLHAEASAPSLQPVLALITQGLNMHATRLDALARALARLERGALQQVESAEMARAEAERRAAEAYAHASEAYARAEAAETHAEAQLQAAVQASEGRTAAKHITLERRLAELEARLDTLPPALEELRGRSSAHELVLATHEREIATERSERTAEISEQREAHAALSSRVDQSRADAAAALAAAQESNHAAHARLRETLGEHAERQRRNEARTSAVEEALPQHQEMIEELQQAHSTLQRAVTAEAAEAEKTRAHMAQLATVQAQLEQAQAQLSDTVQLGLARAVAAAETMRDDSDRISSALAELEGWSRRLERLEVDLSAAERRLDGAAEELRRQAASLEGAQRTSMLSATQQVALHVKALSGDLIKELQTKATIEDSQQLFDAIYQQLRQHKEMQKTLLQRIEAHGVQAEQLAQESSTAALQAQAALRSAERVRELLLQPLEVRLEALELGRRRLEVYVEEGMSARWKDQFRTDFLGKDLVLRDAIQLQLRDELRALRVPSLEQLQSLHEALSHHIQRLPSMYPGFGTPHGRWTWTRGKLRAASGRAQPPLLPWNQERLNTAPDVFGWVADRAHIEVLQSGMYVVACAVFVPGAPPVGVSINGQTVLRRGPRSVSSSRQVIDASGLIAGSSLRDVVSLAPNSRVAINCEVNLASLNSAQMQDAHALLEIKKLW</sequence>
<evidence type="ECO:0000256" key="1">
    <source>
        <dbReference type="SAM" id="Coils"/>
    </source>
</evidence>
<organism evidence="3 4">
    <name type="scientific">Chrysochromulina tobinii</name>
    <dbReference type="NCBI Taxonomy" id="1460289"/>
    <lineage>
        <taxon>Eukaryota</taxon>
        <taxon>Haptista</taxon>
        <taxon>Haptophyta</taxon>
        <taxon>Prymnesiophyceae</taxon>
        <taxon>Prymnesiales</taxon>
        <taxon>Chrysochromulinaceae</taxon>
        <taxon>Chrysochromulina</taxon>
    </lineage>
</organism>
<dbReference type="PANTHER" id="PTHR40131:SF1">
    <property type="entry name" value="C1Q DOMAIN-CONTAINING PROTEIN"/>
    <property type="match status" value="1"/>
</dbReference>
<dbReference type="EMBL" id="JWZX01003405">
    <property type="protein sequence ID" value="KOO20891.1"/>
    <property type="molecule type" value="Genomic_DNA"/>
</dbReference>
<keyword evidence="1" id="KW-0175">Coiled coil</keyword>
<dbReference type="AlphaFoldDB" id="A0A0M0J2X2"/>